<keyword evidence="4" id="KW-1185">Reference proteome</keyword>
<sequence length="137" mass="15617">MKNKSSRVRSRSRSSRKKEELKVVYISSPMKLKTSASRFRALVQELTGRDSDVSNSRFSHMVDGGCSEFVHEDHVSLREEDRIRESPASSESLLDHDVFGSSTMVDDKFGTMGLRRCNYKKKGKTYNQNLEAHDKAP</sequence>
<feature type="compositionally biased region" description="Basic residues" evidence="1">
    <location>
        <begin position="1"/>
        <end position="16"/>
    </location>
</feature>
<accession>A0AA88RA88</accession>
<proteinExistence type="predicted"/>
<organism evidence="3 4">
    <name type="scientific">Escallonia rubra</name>
    <dbReference type="NCBI Taxonomy" id="112253"/>
    <lineage>
        <taxon>Eukaryota</taxon>
        <taxon>Viridiplantae</taxon>
        <taxon>Streptophyta</taxon>
        <taxon>Embryophyta</taxon>
        <taxon>Tracheophyta</taxon>
        <taxon>Spermatophyta</taxon>
        <taxon>Magnoliopsida</taxon>
        <taxon>eudicotyledons</taxon>
        <taxon>Gunneridae</taxon>
        <taxon>Pentapetalae</taxon>
        <taxon>asterids</taxon>
        <taxon>campanulids</taxon>
        <taxon>Escalloniales</taxon>
        <taxon>Escalloniaceae</taxon>
        <taxon>Escallonia</taxon>
    </lineage>
</organism>
<dbReference type="PANTHER" id="PTHR33624:SF17">
    <property type="entry name" value="OS07G0687400 PROTEIN"/>
    <property type="match status" value="1"/>
</dbReference>
<feature type="domain" description="VQ" evidence="2">
    <location>
        <begin position="26"/>
        <end position="52"/>
    </location>
</feature>
<evidence type="ECO:0000259" key="2">
    <source>
        <dbReference type="Pfam" id="PF05678"/>
    </source>
</evidence>
<feature type="region of interest" description="Disordered" evidence="1">
    <location>
        <begin position="1"/>
        <end position="20"/>
    </location>
</feature>
<comment type="caution">
    <text evidence="3">The sequence shown here is derived from an EMBL/GenBank/DDBJ whole genome shotgun (WGS) entry which is preliminary data.</text>
</comment>
<evidence type="ECO:0000313" key="4">
    <source>
        <dbReference type="Proteomes" id="UP001187471"/>
    </source>
</evidence>
<dbReference type="InterPro" id="IPR039335">
    <property type="entry name" value="SIB1/2"/>
</dbReference>
<dbReference type="AlphaFoldDB" id="A0AA88RA88"/>
<gene>
    <name evidence="3" type="ORF">RJ640_015199</name>
</gene>
<evidence type="ECO:0000256" key="1">
    <source>
        <dbReference type="SAM" id="MobiDB-lite"/>
    </source>
</evidence>
<reference evidence="3" key="1">
    <citation type="submission" date="2022-12" db="EMBL/GenBank/DDBJ databases">
        <title>Draft genome assemblies for two species of Escallonia (Escalloniales).</title>
        <authorList>
            <person name="Chanderbali A."/>
            <person name="Dervinis C."/>
            <person name="Anghel I."/>
            <person name="Soltis D."/>
            <person name="Soltis P."/>
            <person name="Zapata F."/>
        </authorList>
    </citation>
    <scope>NUCLEOTIDE SEQUENCE</scope>
    <source>
        <strain evidence="3">UCBG92.1500</strain>
        <tissue evidence="3">Leaf</tissue>
    </source>
</reference>
<dbReference type="Pfam" id="PF05678">
    <property type="entry name" value="VQ"/>
    <property type="match status" value="1"/>
</dbReference>
<dbReference type="PANTHER" id="PTHR33624">
    <property type="entry name" value="SIGMA FACTOR BINDING PROTEIN 1, CHLOROPLASTIC"/>
    <property type="match status" value="1"/>
</dbReference>
<evidence type="ECO:0000313" key="3">
    <source>
        <dbReference type="EMBL" id="KAK2985563.1"/>
    </source>
</evidence>
<name>A0AA88RA88_9ASTE</name>
<dbReference type="EMBL" id="JAVXUO010001141">
    <property type="protein sequence ID" value="KAK2985563.1"/>
    <property type="molecule type" value="Genomic_DNA"/>
</dbReference>
<dbReference type="InterPro" id="IPR008889">
    <property type="entry name" value="VQ"/>
</dbReference>
<dbReference type="Proteomes" id="UP001187471">
    <property type="component" value="Unassembled WGS sequence"/>
</dbReference>
<protein>
    <recommendedName>
        <fullName evidence="2">VQ domain-containing protein</fullName>
    </recommendedName>
</protein>